<keyword evidence="6" id="KW-1133">Transmembrane helix</keyword>
<dbReference type="GO" id="GO:0017136">
    <property type="term" value="F:histone deacetylase activity, NAD-dependent"/>
    <property type="evidence" value="ECO:0007669"/>
    <property type="project" value="TreeGrafter"/>
</dbReference>
<feature type="binding site" evidence="4">
    <location>
        <position position="113"/>
    </location>
    <ligand>
        <name>NAD(+)</name>
        <dbReference type="ChEBI" id="CHEBI:57540"/>
    </ligand>
</feature>
<feature type="binding site" evidence="4">
    <location>
        <position position="30"/>
    </location>
    <ligand>
        <name>NAD(+)</name>
        <dbReference type="ChEBI" id="CHEBI:57540"/>
    </ligand>
</feature>
<dbReference type="GO" id="GO:0070403">
    <property type="term" value="F:NAD+ binding"/>
    <property type="evidence" value="ECO:0007669"/>
    <property type="project" value="UniProtKB-UniRule"/>
</dbReference>
<comment type="cofactor">
    <cofactor evidence="4">
        <name>Zn(2+)</name>
        <dbReference type="ChEBI" id="CHEBI:29105"/>
    </cofactor>
    <text evidence="4">Binds 1 zinc ion per subunit.</text>
</comment>
<dbReference type="EMBL" id="DXDU01000065">
    <property type="protein sequence ID" value="HIY26323.1"/>
    <property type="molecule type" value="Genomic_DNA"/>
</dbReference>
<feature type="binding site" evidence="4 5">
    <location>
        <position position="139"/>
    </location>
    <ligand>
        <name>Zn(2+)</name>
        <dbReference type="ChEBI" id="CHEBI:29105"/>
    </ligand>
</feature>
<comment type="caution">
    <text evidence="4">Lacks conserved residue(s) required for the propagation of feature annotation.</text>
</comment>
<feature type="binding site" evidence="4 5">
    <location>
        <position position="136"/>
    </location>
    <ligand>
        <name>Zn(2+)</name>
        <dbReference type="ChEBI" id="CHEBI:29105"/>
    </ligand>
</feature>
<evidence type="ECO:0000256" key="6">
    <source>
        <dbReference type="SAM" id="Phobius"/>
    </source>
</evidence>
<keyword evidence="2 4" id="KW-0808">Transferase</keyword>
<comment type="subcellular location">
    <subcellularLocation>
        <location evidence="4">Cytoplasm</location>
    </subcellularLocation>
</comment>
<dbReference type="InterPro" id="IPR028628">
    <property type="entry name" value="Sirtuin_class_U"/>
</dbReference>
<evidence type="ECO:0000256" key="4">
    <source>
        <dbReference type="HAMAP-Rule" id="MF_01968"/>
    </source>
</evidence>
<comment type="function">
    <text evidence="4">NAD-dependent protein deacetylase which modulates the activities of several enzymes which are inactive in their acetylated form.</text>
</comment>
<feature type="binding site" evidence="4">
    <location>
        <position position="41"/>
    </location>
    <ligand>
        <name>NAD(+)</name>
        <dbReference type="ChEBI" id="CHEBI:57540"/>
    </ligand>
</feature>
<feature type="binding site" evidence="4">
    <location>
        <position position="34"/>
    </location>
    <ligand>
        <name>NAD(+)</name>
        <dbReference type="ChEBI" id="CHEBI:57540"/>
    </ligand>
</feature>
<dbReference type="InterPro" id="IPR003000">
    <property type="entry name" value="Sirtuin"/>
</dbReference>
<evidence type="ECO:0000256" key="3">
    <source>
        <dbReference type="ARBA" id="ARBA00023027"/>
    </source>
</evidence>
<dbReference type="Gene3D" id="3.40.50.1220">
    <property type="entry name" value="TPP-binding domain"/>
    <property type="match status" value="1"/>
</dbReference>
<comment type="caution">
    <text evidence="8">The sequence shown here is derived from an EMBL/GenBank/DDBJ whole genome shotgun (WGS) entry which is preliminary data.</text>
</comment>
<keyword evidence="6" id="KW-0472">Membrane</keyword>
<comment type="similarity">
    <text evidence="4">Belongs to the sirtuin family. Class U subfamily.</text>
</comment>
<accession>A0A9D1YCD8</accession>
<dbReference type="PROSITE" id="PS50305">
    <property type="entry name" value="SIRTUIN"/>
    <property type="match status" value="1"/>
</dbReference>
<dbReference type="Proteomes" id="UP000823915">
    <property type="component" value="Unassembled WGS sequence"/>
</dbReference>
<feature type="binding site" evidence="4">
    <location>
        <position position="110"/>
    </location>
    <ligand>
        <name>NAD(+)</name>
        <dbReference type="ChEBI" id="CHEBI:57540"/>
    </ligand>
</feature>
<dbReference type="Pfam" id="PF02146">
    <property type="entry name" value="SIR2"/>
    <property type="match status" value="1"/>
</dbReference>
<keyword evidence="4 5" id="KW-0479">Metal-binding</keyword>
<dbReference type="InterPro" id="IPR029035">
    <property type="entry name" value="DHS-like_NAD/FAD-binding_dom"/>
</dbReference>
<reference evidence="8" key="2">
    <citation type="submission" date="2021-04" db="EMBL/GenBank/DDBJ databases">
        <authorList>
            <person name="Gilroy R."/>
        </authorList>
    </citation>
    <scope>NUCLEOTIDE SEQUENCE</scope>
    <source>
        <strain evidence="8">1282</strain>
    </source>
</reference>
<evidence type="ECO:0000256" key="1">
    <source>
        <dbReference type="ARBA" id="ARBA00022490"/>
    </source>
</evidence>
<feature type="binding site" evidence="4 5">
    <location>
        <position position="157"/>
    </location>
    <ligand>
        <name>Zn(2+)</name>
        <dbReference type="ChEBI" id="CHEBI:29105"/>
    </ligand>
</feature>
<dbReference type="InterPro" id="IPR026591">
    <property type="entry name" value="Sirtuin_cat_small_dom_sf"/>
</dbReference>
<organism evidence="8 9">
    <name type="scientific">Candidatus Acutalibacter pullistercoris</name>
    <dbReference type="NCBI Taxonomy" id="2838418"/>
    <lineage>
        <taxon>Bacteria</taxon>
        <taxon>Bacillati</taxon>
        <taxon>Bacillota</taxon>
        <taxon>Clostridia</taxon>
        <taxon>Eubacteriales</taxon>
        <taxon>Acutalibacteraceae</taxon>
        <taxon>Acutalibacter</taxon>
    </lineage>
</organism>
<feature type="binding site" evidence="4">
    <location>
        <position position="128"/>
    </location>
    <ligand>
        <name>NAD(+)</name>
        <dbReference type="ChEBI" id="CHEBI:57540"/>
    </ligand>
</feature>
<evidence type="ECO:0000313" key="8">
    <source>
        <dbReference type="EMBL" id="HIY26323.1"/>
    </source>
</evidence>
<proteinExistence type="inferred from homology"/>
<feature type="binding site" evidence="4">
    <location>
        <position position="198"/>
    </location>
    <ligand>
        <name>NAD(+)</name>
        <dbReference type="ChEBI" id="CHEBI:57540"/>
    </ligand>
</feature>
<dbReference type="Gene3D" id="3.30.1600.10">
    <property type="entry name" value="SIR2/SIRT2 'Small Domain"/>
    <property type="match status" value="1"/>
</dbReference>
<feature type="binding site" evidence="4">
    <location>
        <position position="221"/>
    </location>
    <ligand>
        <name>NAD(+)</name>
        <dbReference type="ChEBI" id="CHEBI:57540"/>
    </ligand>
</feature>
<dbReference type="PANTHER" id="PTHR11085:SF4">
    <property type="entry name" value="NAD-DEPENDENT PROTEIN DEACYLASE"/>
    <property type="match status" value="1"/>
</dbReference>
<feature type="binding site" evidence="4">
    <location>
        <position position="197"/>
    </location>
    <ligand>
        <name>NAD(+)</name>
        <dbReference type="ChEBI" id="CHEBI:57540"/>
    </ligand>
</feature>
<evidence type="ECO:0000256" key="2">
    <source>
        <dbReference type="ARBA" id="ARBA00022679"/>
    </source>
</evidence>
<evidence type="ECO:0000256" key="5">
    <source>
        <dbReference type="PROSITE-ProRule" id="PRU00236"/>
    </source>
</evidence>
<dbReference type="GO" id="GO:0005737">
    <property type="term" value="C:cytoplasm"/>
    <property type="evidence" value="ECO:0007669"/>
    <property type="project" value="UniProtKB-SubCell"/>
</dbReference>
<dbReference type="AlphaFoldDB" id="A0A9D1YCD8"/>
<feature type="binding site" evidence="4">
    <location>
        <position position="113"/>
    </location>
    <ligand>
        <name>nicotinamide</name>
        <dbReference type="ChEBI" id="CHEBI:17154"/>
    </ligand>
</feature>
<feature type="binding site" evidence="4">
    <location>
        <position position="41"/>
    </location>
    <ligand>
        <name>nicotinamide</name>
        <dbReference type="ChEBI" id="CHEBI:17154"/>
    </ligand>
</feature>
<feature type="domain" description="Deacetylase sirtuin-type" evidence="7">
    <location>
        <begin position="4"/>
        <end position="249"/>
    </location>
</feature>
<comment type="catalytic activity">
    <reaction evidence="4">
        <text>N(6)-acetyl-L-lysyl-[protein] + NAD(+) + H2O = 2''-O-acetyl-ADP-D-ribose + nicotinamide + L-lysyl-[protein]</text>
        <dbReference type="Rhea" id="RHEA:43636"/>
        <dbReference type="Rhea" id="RHEA-COMP:9752"/>
        <dbReference type="Rhea" id="RHEA-COMP:10731"/>
        <dbReference type="ChEBI" id="CHEBI:15377"/>
        <dbReference type="ChEBI" id="CHEBI:17154"/>
        <dbReference type="ChEBI" id="CHEBI:29969"/>
        <dbReference type="ChEBI" id="CHEBI:57540"/>
        <dbReference type="ChEBI" id="CHEBI:61930"/>
        <dbReference type="ChEBI" id="CHEBI:83767"/>
        <dbReference type="EC" id="2.3.1.286"/>
    </reaction>
</comment>
<dbReference type="GO" id="GO:0008270">
    <property type="term" value="F:zinc ion binding"/>
    <property type="evidence" value="ECO:0007669"/>
    <property type="project" value="UniProtKB-UniRule"/>
</dbReference>
<gene>
    <name evidence="4" type="primary">cobB</name>
    <name evidence="8" type="ORF">H9838_04015</name>
</gene>
<protein>
    <recommendedName>
        <fullName evidence="4">NAD-dependent protein deacetylase</fullName>
        <ecNumber evidence="4">2.3.1.286</ecNumber>
    </recommendedName>
    <alternativeName>
        <fullName evidence="4">Regulatory protein SIR2 homolog</fullName>
    </alternativeName>
</protein>
<keyword evidence="4 5" id="KW-0862">Zinc</keyword>
<evidence type="ECO:0000259" key="7">
    <source>
        <dbReference type="PROSITE" id="PS50305"/>
    </source>
</evidence>
<dbReference type="EC" id="2.3.1.286" evidence="4"/>
<dbReference type="HAMAP" id="MF_01968">
    <property type="entry name" value="Sirtuin_ClassU"/>
    <property type="match status" value="1"/>
</dbReference>
<feature type="active site" description="Proton acceptor" evidence="4 5">
    <location>
        <position position="128"/>
    </location>
</feature>
<feature type="transmembrane region" description="Helical" evidence="6">
    <location>
        <begin position="191"/>
        <end position="212"/>
    </location>
</feature>
<evidence type="ECO:0000313" key="9">
    <source>
        <dbReference type="Proteomes" id="UP000823915"/>
    </source>
</evidence>
<feature type="binding site" evidence="4">
    <location>
        <position position="238"/>
    </location>
    <ligand>
        <name>NAD(+)</name>
        <dbReference type="ChEBI" id="CHEBI:57540"/>
    </ligand>
</feature>
<feature type="binding site" evidence="4 5">
    <location>
        <position position="159"/>
    </location>
    <ligand>
        <name>Zn(2+)</name>
        <dbReference type="ChEBI" id="CHEBI:29105"/>
    </ligand>
</feature>
<feature type="binding site" evidence="4">
    <location>
        <position position="42"/>
    </location>
    <ligand>
        <name>NAD(+)</name>
        <dbReference type="ChEBI" id="CHEBI:57540"/>
    </ligand>
</feature>
<keyword evidence="6" id="KW-0812">Transmembrane</keyword>
<feature type="binding site" evidence="4">
    <location>
        <position position="112"/>
    </location>
    <ligand>
        <name>nicotinamide</name>
        <dbReference type="ChEBI" id="CHEBI:17154"/>
    </ligand>
</feature>
<dbReference type="CDD" id="cd01407">
    <property type="entry name" value="SIR2-fam"/>
    <property type="match status" value="1"/>
</dbReference>
<keyword evidence="3 4" id="KW-0520">NAD</keyword>
<dbReference type="NCBIfam" id="NF001752">
    <property type="entry name" value="PRK00481.1-1"/>
    <property type="match status" value="1"/>
</dbReference>
<dbReference type="PANTHER" id="PTHR11085">
    <property type="entry name" value="NAD-DEPENDENT PROTEIN DEACYLASE SIRTUIN-5, MITOCHONDRIAL-RELATED"/>
    <property type="match status" value="1"/>
</dbReference>
<dbReference type="SUPFAM" id="SSF52467">
    <property type="entry name" value="DHS-like NAD/FAD-binding domain"/>
    <property type="match status" value="1"/>
</dbReference>
<dbReference type="InterPro" id="IPR050134">
    <property type="entry name" value="NAD-dep_sirtuin_deacylases"/>
</dbReference>
<dbReference type="InterPro" id="IPR026590">
    <property type="entry name" value="Ssirtuin_cat_dom"/>
</dbReference>
<reference evidence="8" key="1">
    <citation type="journal article" date="2021" name="PeerJ">
        <title>Extensive microbial diversity within the chicken gut microbiome revealed by metagenomics and culture.</title>
        <authorList>
            <person name="Gilroy R."/>
            <person name="Ravi A."/>
            <person name="Getino M."/>
            <person name="Pursley I."/>
            <person name="Horton D.L."/>
            <person name="Alikhan N.F."/>
            <person name="Baker D."/>
            <person name="Gharbi K."/>
            <person name="Hall N."/>
            <person name="Watson M."/>
            <person name="Adriaenssens E.M."/>
            <person name="Foster-Nyarko E."/>
            <person name="Jarju S."/>
            <person name="Secka A."/>
            <person name="Antonio M."/>
            <person name="Oren A."/>
            <person name="Chaudhuri R.R."/>
            <person name="La Ragione R."/>
            <person name="Hildebrand F."/>
            <person name="Pallen M.J."/>
        </authorList>
    </citation>
    <scope>NUCLEOTIDE SEQUENCE</scope>
    <source>
        <strain evidence="8">1282</strain>
    </source>
</reference>
<keyword evidence="1 4" id="KW-0963">Cytoplasm</keyword>
<name>A0A9D1YCD8_9FIRM</name>
<feature type="binding site" evidence="4">
    <location>
        <position position="112"/>
    </location>
    <ligand>
        <name>NAD(+)</name>
        <dbReference type="ChEBI" id="CHEBI:57540"/>
    </ligand>
</feature>
<sequence length="249" mass="27407">MAQTASYEERLKQLKTWLGESKATVFLGGAGVSTASGIPDFRSAHGLYLQKKAGLSYDEMLSHQYFEDHPAEFYDFLRKVMLYHDAKPNPAHYALAKLEREGKLQAVVTQNIDGLHQMAGSGNVIELHGSENRYYCLSCGKHYDMAFVLGTEGVPRCACGGMVRPDVVLYGETLNERDLIRAIGLAMDCELMVVAGTSLVVYPVAGLVNYLGRKAKLVLINRDPTPFDGRADLLFREDLVEVLSQGAGL</sequence>